<protein>
    <recommendedName>
        <fullName evidence="2">Outer membrane lipoprotein BamD-like domain-containing protein</fullName>
    </recommendedName>
</protein>
<name>A0A383CPD6_9ZZZZ</name>
<evidence type="ECO:0008006" key="2">
    <source>
        <dbReference type="Google" id="ProtNLM"/>
    </source>
</evidence>
<gene>
    <name evidence="1" type="ORF">METZ01_LOCUS486838</name>
</gene>
<sequence length="216" mass="24618">MIKKYTSVLLFLFLFGCSIGSEPHSIDSSINPADLHSWLPADEKELGQRRILQTEFNEIEKQIETLFLKLDVIDLDEIEMREGVIKVIPDIDSMDKTISSMIDGEKKRIGSLGQNIDSIRLENKKFDRELEKLSGTIKPDPVFSSNKYKNAFNLFKKRNYAKSANLFKQSLLANPPYELTDNLLFGLAISQYRLGNISKVSGPLSRLILQYPDSEK</sequence>
<proteinExistence type="predicted"/>
<accession>A0A383CPD6</accession>
<dbReference type="Gene3D" id="1.25.40.10">
    <property type="entry name" value="Tetratricopeptide repeat domain"/>
    <property type="match status" value="1"/>
</dbReference>
<dbReference type="EMBL" id="UINC01210501">
    <property type="protein sequence ID" value="SVE33984.1"/>
    <property type="molecule type" value="Genomic_DNA"/>
</dbReference>
<dbReference type="InterPro" id="IPR011990">
    <property type="entry name" value="TPR-like_helical_dom_sf"/>
</dbReference>
<evidence type="ECO:0000313" key="1">
    <source>
        <dbReference type="EMBL" id="SVE33984.1"/>
    </source>
</evidence>
<dbReference type="PROSITE" id="PS51257">
    <property type="entry name" value="PROKAR_LIPOPROTEIN"/>
    <property type="match status" value="1"/>
</dbReference>
<feature type="non-terminal residue" evidence="1">
    <location>
        <position position="216"/>
    </location>
</feature>
<organism evidence="1">
    <name type="scientific">marine metagenome</name>
    <dbReference type="NCBI Taxonomy" id="408172"/>
    <lineage>
        <taxon>unclassified sequences</taxon>
        <taxon>metagenomes</taxon>
        <taxon>ecological metagenomes</taxon>
    </lineage>
</organism>
<dbReference type="SUPFAM" id="SSF48452">
    <property type="entry name" value="TPR-like"/>
    <property type="match status" value="1"/>
</dbReference>
<reference evidence="1" key="1">
    <citation type="submission" date="2018-05" db="EMBL/GenBank/DDBJ databases">
        <authorList>
            <person name="Lanie J.A."/>
            <person name="Ng W.-L."/>
            <person name="Kazmierczak K.M."/>
            <person name="Andrzejewski T.M."/>
            <person name="Davidsen T.M."/>
            <person name="Wayne K.J."/>
            <person name="Tettelin H."/>
            <person name="Glass J.I."/>
            <person name="Rusch D."/>
            <person name="Podicherti R."/>
            <person name="Tsui H.-C.T."/>
            <person name="Winkler M.E."/>
        </authorList>
    </citation>
    <scope>NUCLEOTIDE SEQUENCE</scope>
</reference>
<dbReference type="AlphaFoldDB" id="A0A383CPD6"/>